<sequence length="286" mass="31135">MSYEKTPINTVNRKANKANYEVDVVHRIVNAASVLHVSFVPDVYDPLPVILPMIGFVGAYPGGAQDTQSKSDDEKEAAAAAAAAEPCVWLHGYTSSRFFKQATKESGPEANDDEDPTETDAGLPVCLAATLVDGLVLSLTPNSHSLNFQSAILHGRAHLVRDERERLWAMQAITDHVLPGRWAQTRTPPNGAERSSTKILKVRIASASAKIRAAEPADERADLGREDVLQSVWTGVVPMHTVYGEPVQSSYNRVKEVPANIGEFIKRRNEEGEAYARSVATKAPPK</sequence>
<protein>
    <recommendedName>
        <fullName evidence="3">Flavin-nucleotide-binding protein</fullName>
    </recommendedName>
</protein>
<name>A0AAN6JKC9_9BASI</name>
<reference evidence="1" key="1">
    <citation type="journal article" date="2023" name="PhytoFront">
        <title>Draft Genome Resources of Seven Strains of Tilletia horrida, Causal Agent of Kernel Smut of Rice.</title>
        <authorList>
            <person name="Khanal S."/>
            <person name="Antony Babu S."/>
            <person name="Zhou X.G."/>
        </authorList>
    </citation>
    <scope>NUCLEOTIDE SEQUENCE</scope>
    <source>
        <strain evidence="1">TX3</strain>
    </source>
</reference>
<gene>
    <name evidence="1" type="ORF">OC842_003529</name>
</gene>
<dbReference type="PANTHER" id="PTHR34071:SF2">
    <property type="entry name" value="FLAVIN-NUCLEOTIDE-BINDING PROTEIN"/>
    <property type="match status" value="1"/>
</dbReference>
<organism evidence="1 2">
    <name type="scientific">Tilletia horrida</name>
    <dbReference type="NCBI Taxonomy" id="155126"/>
    <lineage>
        <taxon>Eukaryota</taxon>
        <taxon>Fungi</taxon>
        <taxon>Dikarya</taxon>
        <taxon>Basidiomycota</taxon>
        <taxon>Ustilaginomycotina</taxon>
        <taxon>Exobasidiomycetes</taxon>
        <taxon>Tilletiales</taxon>
        <taxon>Tilletiaceae</taxon>
        <taxon>Tilletia</taxon>
    </lineage>
</organism>
<dbReference type="InterPro" id="IPR012349">
    <property type="entry name" value="Split_barrel_FMN-bd"/>
</dbReference>
<dbReference type="PANTHER" id="PTHR34071">
    <property type="entry name" value="5-NITROIMIDAZOLE ANTIBIOTICS RESISTANCE PROTEIN, NIMA-FAMILY-RELATED PROTEIN-RELATED"/>
    <property type="match status" value="1"/>
</dbReference>
<evidence type="ECO:0000313" key="1">
    <source>
        <dbReference type="EMBL" id="KAK0531712.1"/>
    </source>
</evidence>
<comment type="caution">
    <text evidence="1">The sequence shown here is derived from an EMBL/GenBank/DDBJ whole genome shotgun (WGS) entry which is preliminary data.</text>
</comment>
<dbReference type="Gene3D" id="2.30.110.10">
    <property type="entry name" value="Electron Transport, Fmn-binding Protein, Chain A"/>
    <property type="match status" value="1"/>
</dbReference>
<proteinExistence type="predicted"/>
<dbReference type="InterPro" id="IPR024747">
    <property type="entry name" value="Pyridox_Oxase-rel"/>
</dbReference>
<keyword evidence="2" id="KW-1185">Reference proteome</keyword>
<dbReference type="AlphaFoldDB" id="A0AAN6JKC9"/>
<evidence type="ECO:0008006" key="3">
    <source>
        <dbReference type="Google" id="ProtNLM"/>
    </source>
</evidence>
<dbReference type="Pfam" id="PF12900">
    <property type="entry name" value="Pyridox_ox_2"/>
    <property type="match status" value="1"/>
</dbReference>
<dbReference type="Proteomes" id="UP001176521">
    <property type="component" value="Unassembled WGS sequence"/>
</dbReference>
<dbReference type="SUPFAM" id="SSF50475">
    <property type="entry name" value="FMN-binding split barrel"/>
    <property type="match status" value="1"/>
</dbReference>
<evidence type="ECO:0000313" key="2">
    <source>
        <dbReference type="Proteomes" id="UP001176521"/>
    </source>
</evidence>
<accession>A0AAN6JKC9</accession>
<dbReference type="EMBL" id="JAPDMQ010000178">
    <property type="protein sequence ID" value="KAK0531712.1"/>
    <property type="molecule type" value="Genomic_DNA"/>
</dbReference>